<dbReference type="InterPro" id="IPR017850">
    <property type="entry name" value="Alkaline_phosphatase_core_sf"/>
</dbReference>
<name>K1TQG2_9ZZZZ</name>
<organism evidence="1">
    <name type="scientific">human gut metagenome</name>
    <dbReference type="NCBI Taxonomy" id="408170"/>
    <lineage>
        <taxon>unclassified sequences</taxon>
        <taxon>metagenomes</taxon>
        <taxon>organismal metagenomes</taxon>
    </lineage>
</organism>
<dbReference type="Gene3D" id="3.40.720.10">
    <property type="entry name" value="Alkaline Phosphatase, subunit A"/>
    <property type="match status" value="1"/>
</dbReference>
<sequence length="76" mass="8167">MKRTLVLSAIALFGALQTFAAEPPRLIVQIVVGSMRAEDLNRYAANFGEGGFRRLTGELHDTVNGGWYAGLTADGN</sequence>
<protein>
    <submittedName>
        <fullName evidence="1">Secreted protein</fullName>
    </submittedName>
</protein>
<proteinExistence type="predicted"/>
<evidence type="ECO:0000313" key="1">
    <source>
        <dbReference type="EMBL" id="EKC75357.1"/>
    </source>
</evidence>
<reference evidence="1" key="1">
    <citation type="journal article" date="2013" name="Environ. Microbiol.">
        <title>Microbiota from the distal guts of lean and obese adolescents exhibit partial functional redundancy besides clear differences in community structure.</title>
        <authorList>
            <person name="Ferrer M."/>
            <person name="Ruiz A."/>
            <person name="Lanza F."/>
            <person name="Haange S.B."/>
            <person name="Oberbach A."/>
            <person name="Till H."/>
            <person name="Bargiela R."/>
            <person name="Campoy C."/>
            <person name="Segura M.T."/>
            <person name="Richter M."/>
            <person name="von Bergen M."/>
            <person name="Seifert J."/>
            <person name="Suarez A."/>
        </authorList>
    </citation>
    <scope>NUCLEOTIDE SEQUENCE</scope>
</reference>
<accession>K1TQG2</accession>
<feature type="non-terminal residue" evidence="1">
    <location>
        <position position="76"/>
    </location>
</feature>
<gene>
    <name evidence="1" type="ORF">LEA_05251</name>
</gene>
<dbReference type="EMBL" id="AJWY01003434">
    <property type="protein sequence ID" value="EKC75357.1"/>
    <property type="molecule type" value="Genomic_DNA"/>
</dbReference>
<comment type="caution">
    <text evidence="1">The sequence shown here is derived from an EMBL/GenBank/DDBJ whole genome shotgun (WGS) entry which is preliminary data.</text>
</comment>
<dbReference type="AlphaFoldDB" id="K1TQG2"/>